<dbReference type="Gene3D" id="2.180.10.10">
    <property type="entry name" value="RHS repeat-associated core"/>
    <property type="match status" value="3"/>
</dbReference>
<evidence type="ECO:0000259" key="2">
    <source>
        <dbReference type="Pfam" id="PF25023"/>
    </source>
</evidence>
<organism evidence="3 4">
    <name type="scientific">Paenibacillus borealis</name>
    <dbReference type="NCBI Taxonomy" id="160799"/>
    <lineage>
        <taxon>Bacteria</taxon>
        <taxon>Bacillati</taxon>
        <taxon>Bacillota</taxon>
        <taxon>Bacilli</taxon>
        <taxon>Bacillales</taxon>
        <taxon>Paenibacillaceae</taxon>
        <taxon>Paenibacillus</taxon>
    </lineage>
</organism>
<dbReference type="InterPro" id="IPR031325">
    <property type="entry name" value="RHS_repeat"/>
</dbReference>
<reference evidence="3 4" key="1">
    <citation type="submission" date="2016-10" db="EMBL/GenBank/DDBJ databases">
        <title>Paenibacillus species isolates.</title>
        <authorList>
            <person name="Beno S.M."/>
        </authorList>
    </citation>
    <scope>NUCLEOTIDE SEQUENCE [LARGE SCALE GENOMIC DNA]</scope>
    <source>
        <strain evidence="3 4">FSL H7-0744</strain>
    </source>
</reference>
<keyword evidence="4" id="KW-1185">Reference proteome</keyword>
<keyword evidence="1" id="KW-0677">Repeat</keyword>
<accession>A0ABX3HD83</accession>
<dbReference type="InterPro" id="IPR022385">
    <property type="entry name" value="Rhs_assc_core"/>
</dbReference>
<dbReference type="InterPro" id="IPR050708">
    <property type="entry name" value="T6SS_VgrG/RHS"/>
</dbReference>
<dbReference type="InterPro" id="IPR006530">
    <property type="entry name" value="YD"/>
</dbReference>
<evidence type="ECO:0000256" key="1">
    <source>
        <dbReference type="ARBA" id="ARBA00022737"/>
    </source>
</evidence>
<dbReference type="RefSeq" id="WP_076110689.1">
    <property type="nucleotide sequence ID" value="NZ_MPTB01000012.1"/>
</dbReference>
<proteinExistence type="predicted"/>
<dbReference type="EMBL" id="MPTB01000012">
    <property type="protein sequence ID" value="OMD48448.1"/>
    <property type="molecule type" value="Genomic_DNA"/>
</dbReference>
<dbReference type="PANTHER" id="PTHR32305:SF15">
    <property type="entry name" value="PROTEIN RHSA-RELATED"/>
    <property type="match status" value="1"/>
</dbReference>
<evidence type="ECO:0000313" key="4">
    <source>
        <dbReference type="Proteomes" id="UP000187412"/>
    </source>
</evidence>
<evidence type="ECO:0000313" key="3">
    <source>
        <dbReference type="EMBL" id="OMD48448.1"/>
    </source>
</evidence>
<dbReference type="PANTHER" id="PTHR32305">
    <property type="match status" value="1"/>
</dbReference>
<protein>
    <recommendedName>
        <fullName evidence="2">Teneurin-like YD-shell domain-containing protein</fullName>
    </recommendedName>
</protein>
<comment type="caution">
    <text evidence="3">The sequence shown here is derived from an EMBL/GenBank/DDBJ whole genome shotgun (WGS) entry which is preliminary data.</text>
</comment>
<name>A0ABX3HD83_PAEBO</name>
<gene>
    <name evidence="3" type="ORF">BSK56_11795</name>
</gene>
<dbReference type="Proteomes" id="UP000187412">
    <property type="component" value="Unassembled WGS sequence"/>
</dbReference>
<dbReference type="NCBIfam" id="TIGR03696">
    <property type="entry name" value="Rhs_assc_core"/>
    <property type="match status" value="1"/>
</dbReference>
<dbReference type="NCBIfam" id="TIGR01643">
    <property type="entry name" value="YD_repeat_2x"/>
    <property type="match status" value="5"/>
</dbReference>
<dbReference type="Pfam" id="PF05593">
    <property type="entry name" value="RHS_repeat"/>
    <property type="match status" value="3"/>
</dbReference>
<feature type="domain" description="Teneurin-like YD-shell" evidence="2">
    <location>
        <begin position="1530"/>
        <end position="1648"/>
    </location>
</feature>
<dbReference type="Pfam" id="PF25023">
    <property type="entry name" value="TEN_YD-shell"/>
    <property type="match status" value="1"/>
</dbReference>
<dbReference type="InterPro" id="IPR056823">
    <property type="entry name" value="TEN-like_YD-shell"/>
</dbReference>
<sequence>MKNRKKMNSFLNVALSFTILVGGFPVTNERIAAAESNPNLSSEYVKAETKVESPAPSPAPLNTISKQQIEPTFNPGNIQMKSAFAENKKLIDEVVSVTGDVYDPNMLTIQMLREKTYETRVKLVPRNTKENSEKPLARASKPRSLDLTQTEIEPLVLAGASKVDVYWVNYLSLLQEKRTPLELWKWKLNEKRSWEDIQQELEKEAGIFSKPTVQENVYAAEIMNHFSFNGKQTVSSSVYGQEEGTGKGYRSELALSMSTFDAAVSGVINNLVIQAQINQTYKPQFNDRNTSSEMVDPVSGSVTRKENLIHLPGVDGLDLDIGLMYNSNQSIPFLISTWWNPNFQSWEYSYNYRLPVLGSGWSYQFPHLQRVSQFGWIYHDGTGNAYRVRDDYSNDELSLYTNLLNYKGKDKRLVSENANTDGAFSNGQERSSFYIEYLDLKREYFTIDGDLIGIVDRFGNTITFKYDGSRRLFSITDTVGRVVKFNYEEDLDSEVFDGENVDIRVYSEENATQEVQKVVLTKGRVLGEIQRNIGIPPLQKYIPYLASITDQNGEKTYFEYQNGFSSYIGSYDGFLFNSLLEKITYPNSVTEYEYEQADRHTGPNSTVVEYRAKSRKDKTASKTYQEINYSYTGDYTGNTPDQYPAVLPADFRFSTTSTVVSTTASNGLQTTHTFDKDGRVLRTETREAGGERKITDNTAFHGVFTRYPTRTTLSEYAPQDSEATANHLYTETVYNSWGQVESQTKPLTGDQFNNPAIKQHYTTTYQYEPKYHLLETQSWYTNENDATPQNERYTYTAEGRPATVTNALGDRTVYSYNYFNSTGGISQATAEKTAQGQLVAKSVTQYGPEGRRAYPTEQQQWFNIGTSNQQIVKTTMSYEMGYGLLKSQSDGNGKTTTYEYDAAGRLKKETYPNRSNANGEVYSEVVEYNYSNTSSANFDAVNTGMPVLKVDSIRTVTQLSNNSVVKTYANVLYNGMGLALLEEHFDDNAGKWVFTQYHYDDMGRPIYQKDALSNEITVGYDAWGQQKSLTDSYRNVFVTNYNLKQRKAVSYLTAAGTSETMNYIEESYDPWGRVISKRTFRDWPNQSQPITERFSYDIIGNLTGYTDPMNHLNEAGVTTLYSYNALNQLTGVKDALNQTTRYSYDGNGQISKVTIQGKGESEQTLNTKSYNEIGLMTTKQDAAAQSESVSYNHLGQQTGKTDRMGSVFSYNYDERGQLKSSSVSGVINNTSATQKTDVIYGDGSPKYRTINSYVNGTLRATQKRYLDSMNQVRNDYSVGYSTTGAGNHSSSILNQLDVLGRMTQINDYNLGFYVNYQFDSQRLVNVQTNGSASLSKAASDNVQYSYYANGRVKTITYPPLTDGSILKTEYTYNKALGWIESMKNTKGSSVLSGYNYSYDNNGNITAVTEVLNNGAAKTTSYGYDALNRLLSIKRPNGQSTQYTYDVRGNRLTSSESVSTSLDLSDTSYTYDLQNTLTGLTKNGNTTSFTYYADGLRYLKSTGTSHTQVNYDFSGQVIAEEKLSGSTVIQKSSFVRGDRVLVKKDKTAAKDYYYLYNGHGDVVQIVNTSGTPVNTYSYDEWGNITSQTEGIPNSFKYAGEIYDEETGLYYLRARYYDPSIGRFLNEGTVEGQIDNPLSQNLYTYVHNNPLVYTDPTGHRQEWGAGVGGDSPPKSTWVKAGEGVYSAVDWYTGGALTNYINSNDQPLSAEHFLYAANLAINFIPISAAEAAALKVGKAAEKAGVSLLQKAGQWIKVVFKVEEKVSIPKAETLKMTNTVKKHIDDIIKKGALKGEKSRPYIESNGTTLLMQEIMNGGTPIADESLKNGLKWGVNGTFRGSTGKWELVVDLDTNTVVHFNFTTK</sequence>